<comment type="similarity">
    <text evidence="1 4">Belongs to the tRNA pseudouridine synthase TruA family.</text>
</comment>
<keyword evidence="3 4" id="KW-0413">Isomerase</keyword>
<evidence type="ECO:0000259" key="5">
    <source>
        <dbReference type="Pfam" id="PF01416"/>
    </source>
</evidence>
<evidence type="ECO:0000256" key="2">
    <source>
        <dbReference type="ARBA" id="ARBA00022694"/>
    </source>
</evidence>
<dbReference type="SUPFAM" id="SSF55120">
    <property type="entry name" value="Pseudouridine synthase"/>
    <property type="match status" value="1"/>
</dbReference>
<dbReference type="InterPro" id="IPR020103">
    <property type="entry name" value="PsdUridine_synth_cat_dom_sf"/>
</dbReference>
<dbReference type="InterPro" id="IPR001406">
    <property type="entry name" value="PsdUridine_synth_TruA"/>
</dbReference>
<evidence type="ECO:0000256" key="4">
    <source>
        <dbReference type="RuleBase" id="RU003792"/>
    </source>
</evidence>
<dbReference type="PANTHER" id="PTHR11142:SF0">
    <property type="entry name" value="TRNA PSEUDOURIDINE SYNTHASE-LIKE 1"/>
    <property type="match status" value="1"/>
</dbReference>
<evidence type="ECO:0000313" key="6">
    <source>
        <dbReference type="Ensembl" id="ENSZLMP00000008248.1"/>
    </source>
</evidence>
<organism evidence="6 7">
    <name type="scientific">Zosterops lateralis melanops</name>
    <dbReference type="NCBI Taxonomy" id="1220523"/>
    <lineage>
        <taxon>Eukaryota</taxon>
        <taxon>Metazoa</taxon>
        <taxon>Chordata</taxon>
        <taxon>Craniata</taxon>
        <taxon>Vertebrata</taxon>
        <taxon>Euteleostomi</taxon>
        <taxon>Archelosauria</taxon>
        <taxon>Archosauria</taxon>
        <taxon>Dinosauria</taxon>
        <taxon>Saurischia</taxon>
        <taxon>Theropoda</taxon>
        <taxon>Coelurosauria</taxon>
        <taxon>Aves</taxon>
        <taxon>Neognathae</taxon>
        <taxon>Neoaves</taxon>
        <taxon>Telluraves</taxon>
        <taxon>Australaves</taxon>
        <taxon>Passeriformes</taxon>
        <taxon>Sylvioidea</taxon>
        <taxon>Zosteropidae</taxon>
        <taxon>Zosterops</taxon>
    </lineage>
</organism>
<dbReference type="PANTHER" id="PTHR11142">
    <property type="entry name" value="PSEUDOURIDYLATE SYNTHASE"/>
    <property type="match status" value="1"/>
</dbReference>
<dbReference type="Pfam" id="PF01416">
    <property type="entry name" value="PseudoU_synth_1"/>
    <property type="match status" value="1"/>
</dbReference>
<evidence type="ECO:0000313" key="7">
    <source>
        <dbReference type="Proteomes" id="UP000694401"/>
    </source>
</evidence>
<keyword evidence="2 4" id="KW-0819">tRNA processing</keyword>
<dbReference type="InterPro" id="IPR020097">
    <property type="entry name" value="PsdUridine_synth_TruA_a/b_dom"/>
</dbReference>
<dbReference type="EC" id="5.4.99.12" evidence="4"/>
<dbReference type="GO" id="GO:0031119">
    <property type="term" value="P:tRNA pseudouridine synthesis"/>
    <property type="evidence" value="ECO:0007669"/>
    <property type="project" value="TreeGrafter"/>
</dbReference>
<reference evidence="6" key="2">
    <citation type="submission" date="2025-09" db="UniProtKB">
        <authorList>
            <consortium name="Ensembl"/>
        </authorList>
    </citation>
    <scope>IDENTIFICATION</scope>
</reference>
<protein>
    <recommendedName>
        <fullName evidence="4">tRNA pseudouridine synthase</fullName>
        <ecNumber evidence="4">5.4.99.12</ecNumber>
    </recommendedName>
</protein>
<evidence type="ECO:0000256" key="1">
    <source>
        <dbReference type="ARBA" id="ARBA00009375"/>
    </source>
</evidence>
<dbReference type="AlphaFoldDB" id="A0A8D2P5B9"/>
<name>A0A8D2P5B9_ZOSLA</name>
<sequence length="143" mass="16167">MREGAQFLLGTHDFSTFRSLNSESSQQSPVRTVLFLLSNPIYNLSLIHLPQHLGNKSRQDLSLEPPRAGPPLLFCFPQVRRMVGALVAVGQGKLCPGHIQELLEVKDSRAFPPHAMAPPSGLFLKSVEYNLWSVLWFEWLWMV</sequence>
<comment type="catalytic activity">
    <reaction evidence="4">
        <text>uridine(38/39/40) in tRNA = pseudouridine(38/39/40) in tRNA</text>
        <dbReference type="Rhea" id="RHEA:22376"/>
        <dbReference type="Rhea" id="RHEA-COMP:10085"/>
        <dbReference type="Rhea" id="RHEA-COMP:10087"/>
        <dbReference type="ChEBI" id="CHEBI:65314"/>
        <dbReference type="ChEBI" id="CHEBI:65315"/>
        <dbReference type="EC" id="5.4.99.12"/>
    </reaction>
</comment>
<dbReference type="GO" id="GO:0160147">
    <property type="term" value="F:tRNA pseudouridine(38-40) synthase activity"/>
    <property type="evidence" value="ECO:0007669"/>
    <property type="project" value="UniProtKB-EC"/>
</dbReference>
<feature type="domain" description="Pseudouridine synthase I TruA alpha/beta" evidence="5">
    <location>
        <begin position="74"/>
        <end position="130"/>
    </location>
</feature>
<dbReference type="InterPro" id="IPR020095">
    <property type="entry name" value="PsdUridine_synth_TruA_C"/>
</dbReference>
<dbReference type="Ensembl" id="ENSZLMT00000008477.1">
    <property type="protein sequence ID" value="ENSZLMP00000008248.1"/>
    <property type="gene ID" value="ENSZLMG00000005812.1"/>
</dbReference>
<dbReference type="Gene3D" id="3.30.70.660">
    <property type="entry name" value="Pseudouridine synthase I, catalytic domain, C-terminal subdomain"/>
    <property type="match status" value="1"/>
</dbReference>
<proteinExistence type="inferred from homology"/>
<accession>A0A8D2P5B9</accession>
<evidence type="ECO:0000256" key="3">
    <source>
        <dbReference type="ARBA" id="ARBA00023235"/>
    </source>
</evidence>
<keyword evidence="7" id="KW-1185">Reference proteome</keyword>
<dbReference type="GO" id="GO:0003723">
    <property type="term" value="F:RNA binding"/>
    <property type="evidence" value="ECO:0007669"/>
    <property type="project" value="InterPro"/>
</dbReference>
<dbReference type="Proteomes" id="UP000694401">
    <property type="component" value="Unassembled WGS sequence"/>
</dbReference>
<reference evidence="6" key="1">
    <citation type="submission" date="2025-08" db="UniProtKB">
        <authorList>
            <consortium name="Ensembl"/>
        </authorList>
    </citation>
    <scope>IDENTIFICATION</scope>
</reference>